<evidence type="ECO:0000313" key="2">
    <source>
        <dbReference type="Proteomes" id="UP000035909"/>
    </source>
</evidence>
<dbReference type="EMBL" id="LDOU01000010">
    <property type="protein sequence ID" value="KLV09740.1"/>
    <property type="molecule type" value="Genomic_DNA"/>
</dbReference>
<name>A0A0J1HDM4_9GAMM</name>
<comment type="caution">
    <text evidence="1">The sequence shown here is derived from an EMBL/GenBank/DDBJ whole genome shotgun (WGS) entry which is preliminary data.</text>
</comment>
<keyword evidence="2" id="KW-1185">Reference proteome</keyword>
<proteinExistence type="predicted"/>
<accession>A0A0J1HDM4</accession>
<protein>
    <submittedName>
        <fullName evidence="1">Uncharacterized protein</fullName>
    </submittedName>
</protein>
<evidence type="ECO:0000313" key="1">
    <source>
        <dbReference type="EMBL" id="KLV09740.1"/>
    </source>
</evidence>
<dbReference type="OrthoDB" id="5893245at2"/>
<dbReference type="AlphaFoldDB" id="A0A0J1HDM4"/>
<organism evidence="1 2">
    <name type="scientific">Photobacterium ganghwense</name>
    <dbReference type="NCBI Taxonomy" id="320778"/>
    <lineage>
        <taxon>Bacteria</taxon>
        <taxon>Pseudomonadati</taxon>
        <taxon>Pseudomonadota</taxon>
        <taxon>Gammaproteobacteria</taxon>
        <taxon>Vibrionales</taxon>
        <taxon>Vibrionaceae</taxon>
        <taxon>Photobacterium</taxon>
    </lineage>
</organism>
<dbReference type="STRING" id="320778.ABT57_10855"/>
<dbReference type="PATRIC" id="fig|320778.3.peg.2364"/>
<dbReference type="RefSeq" id="WP_047885302.1">
    <property type="nucleotide sequence ID" value="NZ_LDOU01000010.1"/>
</dbReference>
<dbReference type="Proteomes" id="UP000035909">
    <property type="component" value="Unassembled WGS sequence"/>
</dbReference>
<sequence>MDSHAHLYNAFFKAQDRFQDYSSPHGFEPDVIHEYLHWGVLLAASHEHGAEQENALLCELFLRQLYHHFLEAIADPRRSHIFRRVCLDSIHVPLLTLKRYYDQFEDGDIHFLALQQQLRGVQAPLD</sequence>
<reference evidence="1 2" key="1">
    <citation type="submission" date="2015-05" db="EMBL/GenBank/DDBJ databases">
        <title>Photobacterium galathea sp. nov.</title>
        <authorList>
            <person name="Machado H."/>
            <person name="Gram L."/>
        </authorList>
    </citation>
    <scope>NUCLEOTIDE SEQUENCE [LARGE SCALE GENOMIC DNA]</scope>
    <source>
        <strain evidence="1 2">DSM 22954</strain>
    </source>
</reference>
<gene>
    <name evidence="1" type="ORF">ABT57_10855</name>
</gene>